<accession>X1H7W8</accession>
<proteinExistence type="predicted"/>
<reference evidence="1" key="1">
    <citation type="journal article" date="2014" name="Front. Microbiol.">
        <title>High frequency of phylogenetically diverse reductive dehalogenase-homologous genes in deep subseafloor sedimentary metagenomes.</title>
        <authorList>
            <person name="Kawai M."/>
            <person name="Futagami T."/>
            <person name="Toyoda A."/>
            <person name="Takaki Y."/>
            <person name="Nishi S."/>
            <person name="Hori S."/>
            <person name="Arai W."/>
            <person name="Tsubouchi T."/>
            <person name="Morono Y."/>
            <person name="Uchiyama I."/>
            <person name="Ito T."/>
            <person name="Fujiyama A."/>
            <person name="Inagaki F."/>
            <person name="Takami H."/>
        </authorList>
    </citation>
    <scope>NUCLEOTIDE SEQUENCE</scope>
    <source>
        <strain evidence="1">Expedition CK06-06</strain>
    </source>
</reference>
<organism evidence="1">
    <name type="scientific">marine sediment metagenome</name>
    <dbReference type="NCBI Taxonomy" id="412755"/>
    <lineage>
        <taxon>unclassified sequences</taxon>
        <taxon>metagenomes</taxon>
        <taxon>ecological metagenomes</taxon>
    </lineage>
</organism>
<gene>
    <name evidence="1" type="ORF">S03H2_42924</name>
</gene>
<protein>
    <submittedName>
        <fullName evidence="1">Uncharacterized protein</fullName>
    </submittedName>
</protein>
<evidence type="ECO:0000313" key="1">
    <source>
        <dbReference type="EMBL" id="GAH66301.1"/>
    </source>
</evidence>
<comment type="caution">
    <text evidence="1">The sequence shown here is derived from an EMBL/GenBank/DDBJ whole genome shotgun (WGS) entry which is preliminary data.</text>
</comment>
<sequence length="29" mass="3638">CYNLPGMKKIYSKDILQEMWNIYNRSWKD</sequence>
<feature type="non-terminal residue" evidence="1">
    <location>
        <position position="1"/>
    </location>
</feature>
<dbReference type="EMBL" id="BARU01026744">
    <property type="protein sequence ID" value="GAH66301.1"/>
    <property type="molecule type" value="Genomic_DNA"/>
</dbReference>
<dbReference type="AlphaFoldDB" id="X1H7W8"/>
<name>X1H7W8_9ZZZZ</name>